<evidence type="ECO:0000313" key="2">
    <source>
        <dbReference type="Proteomes" id="UP000527355"/>
    </source>
</evidence>
<name>A0A7J7XHG4_MYOMY</name>
<dbReference type="EMBL" id="JABWUV010000006">
    <property type="protein sequence ID" value="KAF6349062.1"/>
    <property type="molecule type" value="Genomic_DNA"/>
</dbReference>
<sequence>MSHLVSLCLISPTLSRRSSNSVSLCAVGSCEVALPHGQGQVPAFPGGLTWKATAQGDSLVKLGVSLSLRFCTWPPPDLLQHRPRALANTQKSALPKSLPWLPIAFRTTVSAGAPLHPAARAICLSSVSPGHSYEKAFCGSHWPTIEAKHPPRPVVPRVSGPRIPVVPCDENVLPF</sequence>
<gene>
    <name evidence="1" type="ORF">mMyoMyo1_011640</name>
</gene>
<reference evidence="1 2" key="1">
    <citation type="journal article" date="2020" name="Nature">
        <title>Six reference-quality genomes reveal evolution of bat adaptations.</title>
        <authorList>
            <person name="Jebb D."/>
            <person name="Huang Z."/>
            <person name="Pippel M."/>
            <person name="Hughes G.M."/>
            <person name="Lavrichenko K."/>
            <person name="Devanna P."/>
            <person name="Winkler S."/>
            <person name="Jermiin L.S."/>
            <person name="Skirmuntt E.C."/>
            <person name="Katzourakis A."/>
            <person name="Burkitt-Gray L."/>
            <person name="Ray D.A."/>
            <person name="Sullivan K.A.M."/>
            <person name="Roscito J.G."/>
            <person name="Kirilenko B.M."/>
            <person name="Davalos L.M."/>
            <person name="Corthals A.P."/>
            <person name="Power M.L."/>
            <person name="Jones G."/>
            <person name="Ransome R.D."/>
            <person name="Dechmann D.K.N."/>
            <person name="Locatelli A.G."/>
            <person name="Puechmaille S.J."/>
            <person name="Fedrigo O."/>
            <person name="Jarvis E.D."/>
            <person name="Hiller M."/>
            <person name="Vernes S.C."/>
            <person name="Myers E.W."/>
            <person name="Teeling E.C."/>
        </authorList>
    </citation>
    <scope>NUCLEOTIDE SEQUENCE [LARGE SCALE GENOMIC DNA]</scope>
    <source>
        <strain evidence="1">MMyoMyo1</strain>
        <tissue evidence="1">Flight muscle</tissue>
    </source>
</reference>
<keyword evidence="2" id="KW-1185">Reference proteome</keyword>
<organism evidence="1 2">
    <name type="scientific">Myotis myotis</name>
    <name type="common">Greater mouse-eared bat</name>
    <name type="synonym">Vespertilio myotis</name>
    <dbReference type="NCBI Taxonomy" id="51298"/>
    <lineage>
        <taxon>Eukaryota</taxon>
        <taxon>Metazoa</taxon>
        <taxon>Chordata</taxon>
        <taxon>Craniata</taxon>
        <taxon>Vertebrata</taxon>
        <taxon>Euteleostomi</taxon>
        <taxon>Mammalia</taxon>
        <taxon>Eutheria</taxon>
        <taxon>Laurasiatheria</taxon>
        <taxon>Chiroptera</taxon>
        <taxon>Yangochiroptera</taxon>
        <taxon>Vespertilionidae</taxon>
        <taxon>Myotis</taxon>
    </lineage>
</organism>
<evidence type="ECO:0000313" key="1">
    <source>
        <dbReference type="EMBL" id="KAF6349062.1"/>
    </source>
</evidence>
<protein>
    <submittedName>
        <fullName evidence="1">Uncharacterized protein</fullName>
    </submittedName>
</protein>
<accession>A0A7J7XHG4</accession>
<proteinExistence type="predicted"/>
<dbReference type="Proteomes" id="UP000527355">
    <property type="component" value="Unassembled WGS sequence"/>
</dbReference>
<comment type="caution">
    <text evidence="1">The sequence shown here is derived from an EMBL/GenBank/DDBJ whole genome shotgun (WGS) entry which is preliminary data.</text>
</comment>
<dbReference type="AlphaFoldDB" id="A0A7J7XHG4"/>